<name>A0A183F7G8_HELPZ</name>
<evidence type="ECO:0000313" key="4">
    <source>
        <dbReference type="WBParaSite" id="HPBE_0000211001-mRNA-1"/>
    </source>
</evidence>
<evidence type="ECO:0000313" key="3">
    <source>
        <dbReference type="Proteomes" id="UP000050761"/>
    </source>
</evidence>
<gene>
    <name evidence="2" type="ORF">HPBE_LOCUS2111</name>
</gene>
<dbReference type="InterPro" id="IPR049315">
    <property type="entry name" value="GDC-P_N"/>
</dbReference>
<dbReference type="EMBL" id="UZAH01002824">
    <property type="protein sequence ID" value="VDO23130.1"/>
    <property type="molecule type" value="Genomic_DNA"/>
</dbReference>
<dbReference type="WBParaSite" id="HPBE_0000211001-mRNA-1">
    <property type="protein sequence ID" value="HPBE_0000211001-mRNA-1"/>
    <property type="gene ID" value="HPBE_0000211001"/>
</dbReference>
<feature type="domain" description="Glycine cleavage system P-protein N-terminal" evidence="1">
    <location>
        <begin position="34"/>
        <end position="79"/>
    </location>
</feature>
<dbReference type="AlphaFoldDB" id="A0A183F7G8"/>
<proteinExistence type="predicted"/>
<accession>A0A183F7G8</accession>
<organism evidence="3 4">
    <name type="scientific">Heligmosomoides polygyrus</name>
    <name type="common">Parasitic roundworm</name>
    <dbReference type="NCBI Taxonomy" id="6339"/>
    <lineage>
        <taxon>Eukaryota</taxon>
        <taxon>Metazoa</taxon>
        <taxon>Ecdysozoa</taxon>
        <taxon>Nematoda</taxon>
        <taxon>Chromadorea</taxon>
        <taxon>Rhabditida</taxon>
        <taxon>Rhabditina</taxon>
        <taxon>Rhabditomorpha</taxon>
        <taxon>Strongyloidea</taxon>
        <taxon>Heligmosomidae</taxon>
        <taxon>Heligmosomoides</taxon>
    </lineage>
</organism>
<protein>
    <submittedName>
        <fullName evidence="4">Aspartate carbamoyltransferase</fullName>
    </submittedName>
</protein>
<keyword evidence="3" id="KW-1185">Reference proteome</keyword>
<reference evidence="2 3" key="1">
    <citation type="submission" date="2018-11" db="EMBL/GenBank/DDBJ databases">
        <authorList>
            <consortium name="Pathogen Informatics"/>
        </authorList>
    </citation>
    <scope>NUCLEOTIDE SEQUENCE [LARGE SCALE GENOMIC DNA]</scope>
</reference>
<evidence type="ECO:0000313" key="2">
    <source>
        <dbReference type="EMBL" id="VDO23130.1"/>
    </source>
</evidence>
<dbReference type="Pfam" id="PF02347">
    <property type="entry name" value="GDC-P"/>
    <property type="match status" value="1"/>
</dbReference>
<dbReference type="Proteomes" id="UP000050761">
    <property type="component" value="Unassembled WGS sequence"/>
</dbReference>
<evidence type="ECO:0000259" key="1">
    <source>
        <dbReference type="Pfam" id="PF02347"/>
    </source>
</evidence>
<accession>A0A3P7TLW1</accession>
<dbReference type="OrthoDB" id="5869921at2759"/>
<reference evidence="4" key="2">
    <citation type="submission" date="2019-09" db="UniProtKB">
        <authorList>
            <consortium name="WormBaseParasite"/>
        </authorList>
    </citation>
    <scope>IDENTIFICATION</scope>
</reference>
<sequence>MHRCVLGRATSALRAIRSSTATSARMVRYDAFADRHIGPSRLEKQQMLDFLGFTTLDELTDTNVPNQISPRALKMENSKMLGQRTVFLFCMENVVDSDQLPGLVFQ</sequence>